<evidence type="ECO:0000256" key="21">
    <source>
        <dbReference type="RuleBase" id="RU003750"/>
    </source>
</evidence>
<name>A0AB34PQS7_CANAX</name>
<dbReference type="AlphaFoldDB" id="A0AB34PQS7"/>
<evidence type="ECO:0000256" key="9">
    <source>
        <dbReference type="ARBA" id="ARBA00022723"/>
    </source>
</evidence>
<comment type="cofactor">
    <cofactor evidence="1">
        <name>Mn(2+)</name>
        <dbReference type="ChEBI" id="CHEBI:29035"/>
    </cofactor>
</comment>
<comment type="similarity">
    <text evidence="4 20 21">Belongs to the CDP-alcohol phosphatidyltransferase class-I family.</text>
</comment>
<protein>
    <recommendedName>
        <fullName evidence="19 20">CDP-diacylglycerol--inositol 3-phosphatidyltransferase</fullName>
        <ecNumber evidence="5 20">2.7.8.11</ecNumber>
    </recommendedName>
</protein>
<evidence type="ECO:0000313" key="24">
    <source>
        <dbReference type="Proteomes" id="UP000030161"/>
    </source>
</evidence>
<evidence type="ECO:0000256" key="7">
    <source>
        <dbReference type="ARBA" id="ARBA00022679"/>
    </source>
</evidence>
<evidence type="ECO:0000256" key="20">
    <source>
        <dbReference type="PIRNR" id="PIRNR000848"/>
    </source>
</evidence>
<dbReference type="PANTHER" id="PTHR15362">
    <property type="entry name" value="PHOSPHATIDYLINOSITOL SYNTHASE"/>
    <property type="match status" value="1"/>
</dbReference>
<dbReference type="PIRSF" id="PIRSF000848">
    <property type="entry name" value="CDP_diag_ino_3_P"/>
    <property type="match status" value="1"/>
</dbReference>
<dbReference type="GO" id="GO:0005789">
    <property type="term" value="C:endoplasmic reticulum membrane"/>
    <property type="evidence" value="ECO:0007669"/>
    <property type="project" value="UniProtKB-SubCell"/>
</dbReference>
<comment type="cofactor">
    <cofactor evidence="2">
        <name>Mg(2+)</name>
        <dbReference type="ChEBI" id="CHEBI:18420"/>
    </cofactor>
</comment>
<evidence type="ECO:0000256" key="10">
    <source>
        <dbReference type="ARBA" id="ARBA00022824"/>
    </source>
</evidence>
<comment type="catalytic activity">
    <reaction evidence="18 20">
        <text>a CDP-1,2-diacyl-sn-glycerol + myo-inositol = a 1,2-diacyl-sn-glycero-3-phospho-(1D-myo-inositol) + CMP + H(+)</text>
        <dbReference type="Rhea" id="RHEA:11580"/>
        <dbReference type="ChEBI" id="CHEBI:15378"/>
        <dbReference type="ChEBI" id="CHEBI:17268"/>
        <dbReference type="ChEBI" id="CHEBI:57880"/>
        <dbReference type="ChEBI" id="CHEBI:58332"/>
        <dbReference type="ChEBI" id="CHEBI:60377"/>
        <dbReference type="EC" id="2.7.8.11"/>
    </reaction>
</comment>
<dbReference type="InterPro" id="IPR000462">
    <property type="entry name" value="CDP-OH_P_trans"/>
</dbReference>
<evidence type="ECO:0000256" key="19">
    <source>
        <dbReference type="ARBA" id="ARBA00070582"/>
    </source>
</evidence>
<keyword evidence="11" id="KW-0460">Magnesium</keyword>
<evidence type="ECO:0000256" key="16">
    <source>
        <dbReference type="ARBA" id="ARBA00023211"/>
    </source>
</evidence>
<dbReference type="FunFam" id="1.20.120.1760:FF:000021">
    <property type="entry name" value="CDP-diacylglycerol--inositol 3-phosphatidyltransferase"/>
    <property type="match status" value="1"/>
</dbReference>
<feature type="transmembrane region" description="Helical" evidence="22">
    <location>
        <begin position="56"/>
        <end position="76"/>
    </location>
</feature>
<evidence type="ECO:0000256" key="15">
    <source>
        <dbReference type="ARBA" id="ARBA00023209"/>
    </source>
</evidence>
<keyword evidence="13 20" id="KW-0443">Lipid metabolism</keyword>
<sequence length="230" mass="26246">MPSAKSSDLSPTKTNFESTTKQKVSVQDIFLYIPNLIGYLRIITAIISFLCMANHPVATLIFYGISGFLDAFDGYAARKFNQGTRFGAVLDMVTDRCATSSLIVYLGVLYPQYTVFWQILVSLDLSSHYMHMYAMLSAGSTSHKNVDETQSKLLSLYYNNRLVLFFVCLINELFYMAVYLHYYKFFWLGTVMLVASTPIWLFKQIANIIQLKNASLILARMDAHDHSKRD</sequence>
<evidence type="ECO:0000256" key="2">
    <source>
        <dbReference type="ARBA" id="ARBA00001946"/>
    </source>
</evidence>
<keyword evidence="10" id="KW-0256">Endoplasmic reticulum</keyword>
<dbReference type="GO" id="GO:0006661">
    <property type="term" value="P:phosphatidylinositol biosynthetic process"/>
    <property type="evidence" value="ECO:0007669"/>
    <property type="project" value="TreeGrafter"/>
</dbReference>
<dbReference type="GO" id="GO:0003881">
    <property type="term" value="F:CDP-diacylglycerol-inositol 3-phosphatidyltransferase activity"/>
    <property type="evidence" value="ECO:0007669"/>
    <property type="project" value="UniProtKB-UniRule"/>
</dbReference>
<dbReference type="Proteomes" id="UP000030161">
    <property type="component" value="Unassembled WGS sequence"/>
</dbReference>
<evidence type="ECO:0000256" key="11">
    <source>
        <dbReference type="ARBA" id="ARBA00022842"/>
    </source>
</evidence>
<accession>A0AB34PQS7</accession>
<dbReference type="PROSITE" id="PS00379">
    <property type="entry name" value="CDP_ALCOHOL_P_TRANSF"/>
    <property type="match status" value="1"/>
</dbReference>
<dbReference type="EMBL" id="AJIX01000027">
    <property type="protein sequence ID" value="KGR09029.1"/>
    <property type="molecule type" value="Genomic_DNA"/>
</dbReference>
<feature type="transmembrane region" description="Helical" evidence="22">
    <location>
        <begin position="185"/>
        <end position="202"/>
    </location>
</feature>
<evidence type="ECO:0000256" key="14">
    <source>
        <dbReference type="ARBA" id="ARBA00023136"/>
    </source>
</evidence>
<evidence type="ECO:0000256" key="3">
    <source>
        <dbReference type="ARBA" id="ARBA00004477"/>
    </source>
</evidence>
<organism evidence="23 24">
    <name type="scientific">Candida albicans P78048</name>
    <dbReference type="NCBI Taxonomy" id="1094989"/>
    <lineage>
        <taxon>Eukaryota</taxon>
        <taxon>Fungi</taxon>
        <taxon>Dikarya</taxon>
        <taxon>Ascomycota</taxon>
        <taxon>Saccharomycotina</taxon>
        <taxon>Pichiomycetes</taxon>
        <taxon>Debaryomycetaceae</taxon>
        <taxon>Candida/Lodderomyces clade</taxon>
        <taxon>Candida</taxon>
    </lineage>
</organism>
<dbReference type="Pfam" id="PF01066">
    <property type="entry name" value="CDP-OH_P_transf"/>
    <property type="match status" value="1"/>
</dbReference>
<evidence type="ECO:0000256" key="18">
    <source>
        <dbReference type="ARBA" id="ARBA00050166"/>
    </source>
</evidence>
<feature type="transmembrane region" description="Helical" evidence="22">
    <location>
        <begin position="162"/>
        <end position="179"/>
    </location>
</feature>
<dbReference type="GO" id="GO:0046872">
    <property type="term" value="F:metal ion binding"/>
    <property type="evidence" value="ECO:0007669"/>
    <property type="project" value="UniProtKB-KW"/>
</dbReference>
<evidence type="ECO:0000256" key="17">
    <source>
        <dbReference type="ARBA" id="ARBA00023264"/>
    </source>
</evidence>
<evidence type="ECO:0000256" key="8">
    <source>
        <dbReference type="ARBA" id="ARBA00022692"/>
    </source>
</evidence>
<evidence type="ECO:0000256" key="4">
    <source>
        <dbReference type="ARBA" id="ARBA00010441"/>
    </source>
</evidence>
<evidence type="ECO:0000256" key="1">
    <source>
        <dbReference type="ARBA" id="ARBA00001936"/>
    </source>
</evidence>
<evidence type="ECO:0000256" key="6">
    <source>
        <dbReference type="ARBA" id="ARBA00022516"/>
    </source>
</evidence>
<evidence type="ECO:0000256" key="22">
    <source>
        <dbReference type="SAM" id="Phobius"/>
    </source>
</evidence>
<dbReference type="InterPro" id="IPR048254">
    <property type="entry name" value="CDP_ALCOHOL_P_TRANSF_CS"/>
</dbReference>
<comment type="caution">
    <text evidence="23">The sequence shown here is derived from an EMBL/GenBank/DDBJ whole genome shotgun (WGS) entry which is preliminary data.</text>
</comment>
<keyword evidence="8 22" id="KW-0812">Transmembrane</keyword>
<feature type="transmembrane region" description="Helical" evidence="22">
    <location>
        <begin position="29"/>
        <end position="50"/>
    </location>
</feature>
<dbReference type="InterPro" id="IPR014387">
    <property type="entry name" value="CDP_diag_ino_3_P_euk"/>
</dbReference>
<keyword evidence="16" id="KW-0464">Manganese</keyword>
<evidence type="ECO:0000256" key="12">
    <source>
        <dbReference type="ARBA" id="ARBA00022989"/>
    </source>
</evidence>
<dbReference type="EC" id="2.7.8.11" evidence="5 20"/>
<keyword evidence="6 20" id="KW-0444">Lipid biosynthesis</keyword>
<evidence type="ECO:0000256" key="13">
    <source>
        <dbReference type="ARBA" id="ARBA00023098"/>
    </source>
</evidence>
<keyword evidence="9" id="KW-0479">Metal-binding</keyword>
<dbReference type="PANTHER" id="PTHR15362:SF4">
    <property type="entry name" value="CDP-DIACYLGLYCEROL--INOSITOL 3-PHOSPHATIDYLTRANSFERASE"/>
    <property type="match status" value="1"/>
</dbReference>
<evidence type="ECO:0000256" key="5">
    <source>
        <dbReference type="ARBA" id="ARBA00013212"/>
    </source>
</evidence>
<gene>
    <name evidence="23" type="ORF">MG3_03785</name>
</gene>
<dbReference type="InterPro" id="IPR043130">
    <property type="entry name" value="CDP-OH_PTrfase_TM_dom"/>
</dbReference>
<dbReference type="GO" id="GO:0005794">
    <property type="term" value="C:Golgi apparatus"/>
    <property type="evidence" value="ECO:0007669"/>
    <property type="project" value="TreeGrafter"/>
</dbReference>
<keyword evidence="17 20" id="KW-1208">Phospholipid metabolism</keyword>
<comment type="subcellular location">
    <subcellularLocation>
        <location evidence="3">Endoplasmic reticulum membrane</location>
        <topology evidence="3">Multi-pass membrane protein</topology>
    </subcellularLocation>
</comment>
<evidence type="ECO:0000313" key="23">
    <source>
        <dbReference type="EMBL" id="KGR09029.1"/>
    </source>
</evidence>
<keyword evidence="12 22" id="KW-1133">Transmembrane helix</keyword>
<keyword evidence="7 20" id="KW-0808">Transferase</keyword>
<dbReference type="Gene3D" id="1.20.120.1760">
    <property type="match status" value="1"/>
</dbReference>
<reference evidence="23 24" key="1">
    <citation type="submission" date="2013-12" db="EMBL/GenBank/DDBJ databases">
        <title>The Genome Sequence of Candida albicans P78048.</title>
        <authorList>
            <consortium name="The Broad Institute Genome Sequencing Platform"/>
            <consortium name="The Broad Institute Genome Sequencing Center for Infectious Disease"/>
            <person name="Cuomo C."/>
            <person name="Bennett R."/>
            <person name="Hirakawa M."/>
            <person name="Noverr M."/>
            <person name="Mitchell A."/>
            <person name="Young S.K."/>
            <person name="Zeng Q."/>
            <person name="Gargeya S."/>
            <person name="Fitzgerald M."/>
            <person name="Abouelleil A."/>
            <person name="Alvarado L."/>
            <person name="Berlin A.M."/>
            <person name="Chapman S.B."/>
            <person name="Dewar J."/>
            <person name="Goldberg J."/>
            <person name="Griggs A."/>
            <person name="Gujja S."/>
            <person name="Hansen M."/>
            <person name="Howarth C."/>
            <person name="Imamovic A."/>
            <person name="Larimer J."/>
            <person name="McCowan C."/>
            <person name="Murphy C."/>
            <person name="Pearson M."/>
            <person name="Priest M."/>
            <person name="Roberts A."/>
            <person name="Saif S."/>
            <person name="Shea T."/>
            <person name="Sykes S."/>
            <person name="Wortman J."/>
            <person name="Nusbaum C."/>
            <person name="Birren B."/>
        </authorList>
    </citation>
    <scope>NUCLEOTIDE SEQUENCE [LARGE SCALE GENOMIC DNA]</scope>
    <source>
        <strain evidence="23 24">P78048</strain>
    </source>
</reference>
<keyword evidence="15 20" id="KW-0594">Phospholipid biosynthesis</keyword>
<keyword evidence="14 20" id="KW-0472">Membrane</keyword>
<proteinExistence type="inferred from homology"/>